<accession>A0A7W7BNY7</accession>
<evidence type="ECO:0000256" key="4">
    <source>
        <dbReference type="ARBA" id="ARBA00023277"/>
    </source>
</evidence>
<dbReference type="RefSeq" id="WP_246367012.1">
    <property type="nucleotide sequence ID" value="NZ_JACHMD010000001.1"/>
</dbReference>
<dbReference type="InterPro" id="IPR008965">
    <property type="entry name" value="CBM2/CBM3_carb-bd_dom_sf"/>
</dbReference>
<dbReference type="SUPFAM" id="SSF51445">
    <property type="entry name" value="(Trans)glycosidases"/>
    <property type="match status" value="1"/>
</dbReference>
<dbReference type="AlphaFoldDB" id="A0A7W7BNY7"/>
<protein>
    <recommendedName>
        <fullName evidence="7">Endoglucanase</fullName>
        <ecNumber evidence="7">3.2.1.4</ecNumber>
    </recommendedName>
</protein>
<dbReference type="InterPro" id="IPR001919">
    <property type="entry name" value="CBD2"/>
</dbReference>
<dbReference type="PROSITE" id="PS00659">
    <property type="entry name" value="GLYCOSYL_HYDROL_F5"/>
    <property type="match status" value="1"/>
</dbReference>
<evidence type="ECO:0000256" key="8">
    <source>
        <dbReference type="SAM" id="MobiDB-lite"/>
    </source>
</evidence>
<evidence type="ECO:0000313" key="10">
    <source>
        <dbReference type="EMBL" id="MBB4666163.1"/>
    </source>
</evidence>
<keyword evidence="4 7" id="KW-0119">Carbohydrate metabolism</keyword>
<comment type="caution">
    <text evidence="10">The sequence shown here is derived from an EMBL/GenBank/DDBJ whole genome shotgun (WGS) entry which is preliminary data.</text>
</comment>
<name>A0A7W7BNY7_9MICO</name>
<dbReference type="SMART" id="SM00637">
    <property type="entry name" value="CBD_II"/>
    <property type="match status" value="1"/>
</dbReference>
<evidence type="ECO:0000256" key="7">
    <source>
        <dbReference type="RuleBase" id="RU361153"/>
    </source>
</evidence>
<dbReference type="EMBL" id="JACHMD010000001">
    <property type="protein sequence ID" value="MBB4666163.1"/>
    <property type="molecule type" value="Genomic_DNA"/>
</dbReference>
<evidence type="ECO:0000259" key="9">
    <source>
        <dbReference type="PROSITE" id="PS51173"/>
    </source>
</evidence>
<dbReference type="Pfam" id="PF00553">
    <property type="entry name" value="CBM_2"/>
    <property type="match status" value="1"/>
</dbReference>
<evidence type="ECO:0000256" key="3">
    <source>
        <dbReference type="ARBA" id="ARBA00023001"/>
    </source>
</evidence>
<dbReference type="GO" id="GO:0030245">
    <property type="term" value="P:cellulose catabolic process"/>
    <property type="evidence" value="ECO:0007669"/>
    <property type="project" value="UniProtKB-KW"/>
</dbReference>
<dbReference type="PANTHER" id="PTHR35923:SF2">
    <property type="entry name" value="ENDOGLUCANASE"/>
    <property type="match status" value="1"/>
</dbReference>
<keyword evidence="11" id="KW-1185">Reference proteome</keyword>
<comment type="catalytic activity">
    <reaction evidence="1 7">
        <text>Endohydrolysis of (1-&gt;4)-beta-D-glucosidic linkages in cellulose, lichenin and cereal beta-D-glucans.</text>
        <dbReference type="EC" id="3.2.1.4"/>
    </reaction>
</comment>
<evidence type="ECO:0000256" key="5">
    <source>
        <dbReference type="ARBA" id="ARBA00023295"/>
    </source>
</evidence>
<dbReference type="InterPro" id="IPR017853">
    <property type="entry name" value="GH"/>
</dbReference>
<keyword evidence="3 7" id="KW-0136">Cellulose degradation</keyword>
<evidence type="ECO:0000256" key="6">
    <source>
        <dbReference type="ARBA" id="ARBA00023326"/>
    </source>
</evidence>
<dbReference type="Pfam" id="PF00150">
    <property type="entry name" value="Cellulase"/>
    <property type="match status" value="1"/>
</dbReference>
<reference evidence="10 11" key="1">
    <citation type="submission" date="2020-08" db="EMBL/GenBank/DDBJ databases">
        <title>Sequencing the genomes of 1000 actinobacteria strains.</title>
        <authorList>
            <person name="Klenk H.-P."/>
        </authorList>
    </citation>
    <scope>NUCLEOTIDE SEQUENCE [LARGE SCALE GENOMIC DNA]</scope>
    <source>
        <strain evidence="10 11">DSM 24947</strain>
    </source>
</reference>
<comment type="similarity">
    <text evidence="7">Belongs to the glycosyl hydrolase 5 (cellulase A) family.</text>
</comment>
<feature type="domain" description="CBM2" evidence="9">
    <location>
        <begin position="431"/>
        <end position="541"/>
    </location>
</feature>
<evidence type="ECO:0000256" key="2">
    <source>
        <dbReference type="ARBA" id="ARBA00022801"/>
    </source>
</evidence>
<sequence length="541" mass="58382">MFSRRPAAIDGGIYDMWRRLLAGFAALLLAVTVSVVASPAPAAEAAAPAWLKTKGSKIVSATTGATFTIKATSWFGMETDTCAPHGLWSITVDQGMAQIAGMGFNTIRLPFSNECLAKRTSNSINTAINPTLAGKSPLQVMDAVVASARKYGIRIILDRHRPDSAAQSELWYTKQYPEARWIADWKKLAKRYQKNATVIGVDLHNEPRGKACWGCGERARDWRAAATRAGNAIHKVNARLLIIVEGVQYEQDGSVTWWGGGLRGVAKKPVSLTVKNRVVYSPHEYPLSVAYQPWFSAKNYPNNLTAIWERNWGYIATKNIAPVFIGEFGTKLETSSDKKWLAKLTSYIKTKRMSWAYWSFNPNSGDTGGLLKDDWYTRQKAKLTALKPILTPKKVAYPPAPKPTTPPQPTPTPQPSSSAQPSPDPSVGKSSSSSSNGTSATMTITSAWPGAYQVGLTVKAPAKAATKSWRASWVSPGATSIDSAWGMDCTLTNAAKTTAKVTCAGKNWGLDNLTPGGRVDVGVIVKAPKGPNPPKLSLAAS</sequence>
<dbReference type="SUPFAM" id="SSF49384">
    <property type="entry name" value="Carbohydrate-binding domain"/>
    <property type="match status" value="1"/>
</dbReference>
<feature type="region of interest" description="Disordered" evidence="8">
    <location>
        <begin position="393"/>
        <end position="440"/>
    </location>
</feature>
<keyword evidence="2 7" id="KW-0378">Hydrolase</keyword>
<feature type="compositionally biased region" description="Pro residues" evidence="8">
    <location>
        <begin position="398"/>
        <end position="414"/>
    </location>
</feature>
<evidence type="ECO:0000256" key="1">
    <source>
        <dbReference type="ARBA" id="ARBA00000966"/>
    </source>
</evidence>
<dbReference type="Proteomes" id="UP000573729">
    <property type="component" value="Unassembled WGS sequence"/>
</dbReference>
<dbReference type="PROSITE" id="PS51173">
    <property type="entry name" value="CBM2"/>
    <property type="match status" value="1"/>
</dbReference>
<dbReference type="InterPro" id="IPR012291">
    <property type="entry name" value="CBM2_carb-bd_dom_sf"/>
</dbReference>
<organism evidence="10 11">
    <name type="scientific">Microbacterium marinum</name>
    <dbReference type="NCBI Taxonomy" id="421115"/>
    <lineage>
        <taxon>Bacteria</taxon>
        <taxon>Bacillati</taxon>
        <taxon>Actinomycetota</taxon>
        <taxon>Actinomycetes</taxon>
        <taxon>Micrococcales</taxon>
        <taxon>Microbacteriaceae</taxon>
        <taxon>Microbacterium</taxon>
    </lineage>
</organism>
<dbReference type="Gene3D" id="2.60.40.290">
    <property type="match status" value="1"/>
</dbReference>
<dbReference type="InterPro" id="IPR018087">
    <property type="entry name" value="Glyco_hydro_5_CS"/>
</dbReference>
<gene>
    <name evidence="10" type="ORF">BKA24_000872</name>
</gene>
<keyword evidence="5 7" id="KW-0326">Glycosidase</keyword>
<keyword evidence="6 7" id="KW-0624">Polysaccharide degradation</keyword>
<dbReference type="GO" id="GO:0030247">
    <property type="term" value="F:polysaccharide binding"/>
    <property type="evidence" value="ECO:0007669"/>
    <property type="project" value="UniProtKB-UniRule"/>
</dbReference>
<dbReference type="PANTHER" id="PTHR35923">
    <property type="entry name" value="MAJOR EXTRACELLULAR ENDOGLUCANASE"/>
    <property type="match status" value="1"/>
</dbReference>
<dbReference type="EC" id="3.2.1.4" evidence="7"/>
<dbReference type="GO" id="GO:0008810">
    <property type="term" value="F:cellulase activity"/>
    <property type="evidence" value="ECO:0007669"/>
    <property type="project" value="UniProtKB-EC"/>
</dbReference>
<dbReference type="Gene3D" id="3.20.20.80">
    <property type="entry name" value="Glycosidases"/>
    <property type="match status" value="1"/>
</dbReference>
<feature type="compositionally biased region" description="Low complexity" evidence="8">
    <location>
        <begin position="415"/>
        <end position="435"/>
    </location>
</feature>
<dbReference type="InterPro" id="IPR001547">
    <property type="entry name" value="Glyco_hydro_5"/>
</dbReference>
<proteinExistence type="inferred from homology"/>
<evidence type="ECO:0000313" key="11">
    <source>
        <dbReference type="Proteomes" id="UP000573729"/>
    </source>
</evidence>